<keyword evidence="3" id="KW-1185">Reference proteome</keyword>
<feature type="transmembrane region" description="Helical" evidence="1">
    <location>
        <begin position="21"/>
        <end position="45"/>
    </location>
</feature>
<proteinExistence type="predicted"/>
<gene>
    <name evidence="2" type="ORF">Dac01nite_00460</name>
</gene>
<dbReference type="RefSeq" id="WP_203652779.1">
    <property type="nucleotide sequence ID" value="NZ_BONR01000001.1"/>
</dbReference>
<keyword evidence="1" id="KW-0472">Membrane</keyword>
<feature type="transmembrane region" description="Helical" evidence="1">
    <location>
        <begin position="128"/>
        <end position="152"/>
    </location>
</feature>
<name>A0A919Q077_9MICO</name>
<organism evidence="2 3">
    <name type="scientific">Demequina activiva</name>
    <dbReference type="NCBI Taxonomy" id="1582364"/>
    <lineage>
        <taxon>Bacteria</taxon>
        <taxon>Bacillati</taxon>
        <taxon>Actinomycetota</taxon>
        <taxon>Actinomycetes</taxon>
        <taxon>Micrococcales</taxon>
        <taxon>Demequinaceae</taxon>
        <taxon>Demequina</taxon>
    </lineage>
</organism>
<dbReference type="AlphaFoldDB" id="A0A919Q077"/>
<feature type="transmembrane region" description="Helical" evidence="1">
    <location>
        <begin position="57"/>
        <end position="80"/>
    </location>
</feature>
<dbReference type="EMBL" id="BONR01000001">
    <property type="protein sequence ID" value="GIG53294.1"/>
    <property type="molecule type" value="Genomic_DNA"/>
</dbReference>
<feature type="transmembrane region" description="Helical" evidence="1">
    <location>
        <begin position="158"/>
        <end position="178"/>
    </location>
</feature>
<sequence length="201" mass="21709">MNDLVDAIASWPIWELAWTEWAVLVALLVVVLQHGGTAGIHAAMGRDGMIDHRRAELLGAIRGTATLVALMGPVFVIWAFDALSSPERMELYVTANWAIIAVYGPITVVALASFVLARTTPWQVRSNLNSVVIGTLELLRPWMAAAGMIAGIAITRDVVVAAIGTIAVIAGILVPAITRRWWYRHPVRLTDLGEPASAERA</sequence>
<feature type="transmembrane region" description="Helical" evidence="1">
    <location>
        <begin position="92"/>
        <end position="116"/>
    </location>
</feature>
<evidence type="ECO:0000313" key="3">
    <source>
        <dbReference type="Proteomes" id="UP000652354"/>
    </source>
</evidence>
<protein>
    <submittedName>
        <fullName evidence="2">Uncharacterized protein</fullName>
    </submittedName>
</protein>
<keyword evidence="1" id="KW-1133">Transmembrane helix</keyword>
<keyword evidence="1" id="KW-0812">Transmembrane</keyword>
<evidence type="ECO:0000313" key="2">
    <source>
        <dbReference type="EMBL" id="GIG53294.1"/>
    </source>
</evidence>
<comment type="caution">
    <text evidence="2">The sequence shown here is derived from an EMBL/GenBank/DDBJ whole genome shotgun (WGS) entry which is preliminary data.</text>
</comment>
<accession>A0A919Q077</accession>
<dbReference type="Proteomes" id="UP000652354">
    <property type="component" value="Unassembled WGS sequence"/>
</dbReference>
<evidence type="ECO:0000256" key="1">
    <source>
        <dbReference type="SAM" id="Phobius"/>
    </source>
</evidence>
<reference evidence="2" key="1">
    <citation type="submission" date="2021-01" db="EMBL/GenBank/DDBJ databases">
        <title>Whole genome shotgun sequence of Demequina activiva NBRC 110675.</title>
        <authorList>
            <person name="Komaki H."/>
            <person name="Tamura T."/>
        </authorList>
    </citation>
    <scope>NUCLEOTIDE SEQUENCE</scope>
    <source>
        <strain evidence="2">NBRC 110675</strain>
    </source>
</reference>